<dbReference type="InterPro" id="IPR009056">
    <property type="entry name" value="Cyt_c-like_dom"/>
</dbReference>
<protein>
    <submittedName>
        <fullName evidence="9">Putative cytochrome c</fullName>
    </submittedName>
</protein>
<evidence type="ECO:0000256" key="3">
    <source>
        <dbReference type="ARBA" id="ARBA00022723"/>
    </source>
</evidence>
<reference evidence="9 10" key="1">
    <citation type="journal article" date="2012" name="FEBS Lett.">
        <title>Anammox organism KSU-1 expresses a NirK-type copper-containing nitrite reductase instead of a NirS-type with cytochrome cd1.</title>
        <authorList>
            <person name="Hira D."/>
            <person name="Toh H."/>
            <person name="Migita C.T."/>
            <person name="Okubo H."/>
            <person name="Nishiyama T."/>
            <person name="Hattori M."/>
            <person name="Furukawa K."/>
            <person name="Fujii T."/>
        </authorList>
    </citation>
    <scope>NUCLEOTIDE SEQUENCE [LARGE SCALE GENOMIC DNA]</scope>
</reference>
<comment type="similarity">
    <text evidence="1">Belongs to the leucine-binding protein family.</text>
</comment>
<dbReference type="AlphaFoldDB" id="I3IQ18"/>
<dbReference type="GO" id="GO:0020037">
    <property type="term" value="F:heme binding"/>
    <property type="evidence" value="ECO:0007669"/>
    <property type="project" value="InterPro"/>
</dbReference>
<dbReference type="STRING" id="247490.KSU1_D0504"/>
<evidence type="ECO:0000256" key="2">
    <source>
        <dbReference type="ARBA" id="ARBA00022617"/>
    </source>
</evidence>
<organism evidence="9 10">
    <name type="scientific">Candidatus Jettenia caeni</name>
    <dbReference type="NCBI Taxonomy" id="247490"/>
    <lineage>
        <taxon>Bacteria</taxon>
        <taxon>Pseudomonadati</taxon>
        <taxon>Planctomycetota</taxon>
        <taxon>Candidatus Brocadiia</taxon>
        <taxon>Candidatus Brocadiales</taxon>
        <taxon>Candidatus Brocadiaceae</taxon>
        <taxon>Candidatus Jettenia</taxon>
    </lineage>
</organism>
<sequence>MVSIKGLEPIQRHSWLNTGMSLKIFVAWILATIAIFYLKNHVSAGTVVNRQLTPQERQGKQIYLLGSSASGREITALLGNDTTEVPASALPCVSCHGYDGKGRPEGGVLPSDITGDFLMKPYGITHPNGRRHPPYTDRFLRRAIIEGIDPSGNKLSPVMPVYRFTREEVNNLIVYLKRLGKEKEPGVTDTSILVGAILPGKGFPSEMAMAMKEVLQSYFHDLNEQGGIYNRRIELRFSVSGDTPAATQANAMSLLEEEVFVINGAFIEGSEREIDVLIQEREIPLVGAITNFPQVDFPLNRYIFYLFSGVKELSLAMVEFASEKFGAEDPHIAILSAGGEVFSEITHAIDEQCKKNGWDSRVILTYPHDQFEAKRLVREMKEKEIDAIFFLCSGNEQKALLSEAGRFQWRPFVFIPGPLIDKEILTVSAGFKDKIFLSFPRGPSDMIRASVKEYHSFAEKHKIPAQHLPVQIEAYCSAKILAEGLKRAGKDVSRERLVAVLEGLYEFETGLTPQITFGPNRRIGALGAYIALVDPEEKKVISASDWVKLQ</sequence>
<dbReference type="PANTHER" id="PTHR47235:SF1">
    <property type="entry name" value="BLR6548 PROTEIN"/>
    <property type="match status" value="1"/>
</dbReference>
<dbReference type="PANTHER" id="PTHR47235">
    <property type="entry name" value="BLR6548 PROTEIN"/>
    <property type="match status" value="1"/>
</dbReference>
<keyword evidence="2 6" id="KW-0349">Heme</keyword>
<keyword evidence="7" id="KW-1133">Transmembrane helix</keyword>
<dbReference type="Pfam" id="PF13458">
    <property type="entry name" value="Peripla_BP_6"/>
    <property type="match status" value="1"/>
</dbReference>
<keyword evidence="10" id="KW-1185">Reference proteome</keyword>
<evidence type="ECO:0000256" key="7">
    <source>
        <dbReference type="SAM" id="Phobius"/>
    </source>
</evidence>
<evidence type="ECO:0000259" key="8">
    <source>
        <dbReference type="PROSITE" id="PS51007"/>
    </source>
</evidence>
<dbReference type="InterPro" id="IPR028082">
    <property type="entry name" value="Peripla_BP_I"/>
</dbReference>
<dbReference type="GO" id="GO:0009055">
    <property type="term" value="F:electron transfer activity"/>
    <property type="evidence" value="ECO:0007669"/>
    <property type="project" value="InterPro"/>
</dbReference>
<gene>
    <name evidence="9" type="ORF">KSU1_D0504</name>
</gene>
<dbReference type="Proteomes" id="UP000002985">
    <property type="component" value="Unassembled WGS sequence"/>
</dbReference>
<evidence type="ECO:0000313" key="10">
    <source>
        <dbReference type="Proteomes" id="UP000002985"/>
    </source>
</evidence>
<keyword evidence="7" id="KW-0812">Transmembrane</keyword>
<evidence type="ECO:0000256" key="5">
    <source>
        <dbReference type="ARBA" id="ARBA00023004"/>
    </source>
</evidence>
<dbReference type="EMBL" id="BAFH01000004">
    <property type="protein sequence ID" value="GAB63813.1"/>
    <property type="molecule type" value="Genomic_DNA"/>
</dbReference>
<accession>I3IQ18</accession>
<evidence type="ECO:0000313" key="9">
    <source>
        <dbReference type="EMBL" id="GAB63813.1"/>
    </source>
</evidence>
<keyword evidence="7" id="KW-0472">Membrane</keyword>
<evidence type="ECO:0000256" key="1">
    <source>
        <dbReference type="ARBA" id="ARBA00010062"/>
    </source>
</evidence>
<dbReference type="Pfam" id="PF00034">
    <property type="entry name" value="Cytochrom_C"/>
    <property type="match status" value="1"/>
</dbReference>
<comment type="caution">
    <text evidence="9">The sequence shown here is derived from an EMBL/GenBank/DDBJ whole genome shotgun (WGS) entry which is preliminary data.</text>
</comment>
<dbReference type="GO" id="GO:0046872">
    <property type="term" value="F:metal ion binding"/>
    <property type="evidence" value="ECO:0007669"/>
    <property type="project" value="UniProtKB-KW"/>
</dbReference>
<dbReference type="InterPro" id="IPR036909">
    <property type="entry name" value="Cyt_c-like_dom_sf"/>
</dbReference>
<keyword evidence="4" id="KW-0732">Signal</keyword>
<evidence type="ECO:0000256" key="4">
    <source>
        <dbReference type="ARBA" id="ARBA00022729"/>
    </source>
</evidence>
<feature type="transmembrane region" description="Helical" evidence="7">
    <location>
        <begin position="20"/>
        <end position="38"/>
    </location>
</feature>
<dbReference type="SUPFAM" id="SSF53822">
    <property type="entry name" value="Periplasmic binding protein-like I"/>
    <property type="match status" value="1"/>
</dbReference>
<proteinExistence type="inferred from homology"/>
<dbReference type="SUPFAM" id="SSF46626">
    <property type="entry name" value="Cytochrome c"/>
    <property type="match status" value="1"/>
</dbReference>
<name>I3IQ18_9BACT</name>
<dbReference type="Gene3D" id="3.40.50.2300">
    <property type="match status" value="2"/>
</dbReference>
<evidence type="ECO:0000256" key="6">
    <source>
        <dbReference type="PROSITE-ProRule" id="PRU00433"/>
    </source>
</evidence>
<dbReference type="PROSITE" id="PS51007">
    <property type="entry name" value="CYTC"/>
    <property type="match status" value="1"/>
</dbReference>
<feature type="domain" description="Cytochrome c" evidence="8">
    <location>
        <begin position="66"/>
        <end position="180"/>
    </location>
</feature>
<dbReference type="Gene3D" id="1.10.760.10">
    <property type="entry name" value="Cytochrome c-like domain"/>
    <property type="match status" value="1"/>
</dbReference>
<dbReference type="eggNOG" id="COG0683">
    <property type="taxonomic scope" value="Bacteria"/>
</dbReference>
<keyword evidence="5 6" id="KW-0408">Iron</keyword>
<keyword evidence="3 6" id="KW-0479">Metal-binding</keyword>
<dbReference type="eggNOG" id="COG2010">
    <property type="taxonomic scope" value="Bacteria"/>
</dbReference>
<dbReference type="OrthoDB" id="6111975at2"/>
<dbReference type="InterPro" id="IPR028081">
    <property type="entry name" value="Leu-bd"/>
</dbReference>